<dbReference type="RefSeq" id="WP_057825566.1">
    <property type="nucleotide sequence ID" value="NZ_AZFX01000089.1"/>
</dbReference>
<keyword evidence="1" id="KW-0812">Transmembrane</keyword>
<name>A0A0R1VRH0_9LACO</name>
<dbReference type="PANTHER" id="PTHR36434:SF1">
    <property type="entry name" value="MEMBRANE PROTEASE YUGP-RELATED"/>
    <property type="match status" value="1"/>
</dbReference>
<proteinExistence type="predicted"/>
<dbReference type="GO" id="GO:0008233">
    <property type="term" value="F:peptidase activity"/>
    <property type="evidence" value="ECO:0007669"/>
    <property type="project" value="UniProtKB-KW"/>
</dbReference>
<reference evidence="2 3" key="1">
    <citation type="journal article" date="2015" name="Genome Announc.">
        <title>Expanding the biotechnology potential of lactobacilli through comparative genomics of 213 strains and associated genera.</title>
        <authorList>
            <person name="Sun Z."/>
            <person name="Harris H.M."/>
            <person name="McCann A."/>
            <person name="Guo C."/>
            <person name="Argimon S."/>
            <person name="Zhang W."/>
            <person name="Yang X."/>
            <person name="Jeffery I.B."/>
            <person name="Cooney J.C."/>
            <person name="Kagawa T.F."/>
            <person name="Liu W."/>
            <person name="Song Y."/>
            <person name="Salvetti E."/>
            <person name="Wrobel A."/>
            <person name="Rasinkangas P."/>
            <person name="Parkhill J."/>
            <person name="Rea M.C."/>
            <person name="O'Sullivan O."/>
            <person name="Ritari J."/>
            <person name="Douillard F.P."/>
            <person name="Paul Ross R."/>
            <person name="Yang R."/>
            <person name="Briner A.E."/>
            <person name="Felis G.E."/>
            <person name="de Vos W.M."/>
            <person name="Barrangou R."/>
            <person name="Klaenhammer T.R."/>
            <person name="Caufield P.W."/>
            <person name="Cui Y."/>
            <person name="Zhang H."/>
            <person name="O'Toole P.W."/>
        </authorList>
    </citation>
    <scope>NUCLEOTIDE SEQUENCE [LARGE SCALE GENOMIC DNA]</scope>
    <source>
        <strain evidence="2 3">DSM 17758</strain>
    </source>
</reference>
<feature type="transmembrane region" description="Helical" evidence="1">
    <location>
        <begin position="204"/>
        <end position="226"/>
    </location>
</feature>
<organism evidence="2 3">
    <name type="scientific">Lapidilactobacillus concavus DSM 17758</name>
    <dbReference type="NCBI Taxonomy" id="1423735"/>
    <lineage>
        <taxon>Bacteria</taxon>
        <taxon>Bacillati</taxon>
        <taxon>Bacillota</taxon>
        <taxon>Bacilli</taxon>
        <taxon>Lactobacillales</taxon>
        <taxon>Lactobacillaceae</taxon>
        <taxon>Lapidilactobacillus</taxon>
    </lineage>
</organism>
<dbReference type="PATRIC" id="fig|1423735.3.peg.678"/>
<dbReference type="InterPro" id="IPR007395">
    <property type="entry name" value="Zn_peptidase_2"/>
</dbReference>
<feature type="transmembrane region" description="Helical" evidence="1">
    <location>
        <begin position="122"/>
        <end position="143"/>
    </location>
</feature>
<dbReference type="GO" id="GO:0006508">
    <property type="term" value="P:proteolysis"/>
    <property type="evidence" value="ECO:0007669"/>
    <property type="project" value="UniProtKB-KW"/>
</dbReference>
<dbReference type="PANTHER" id="PTHR36434">
    <property type="entry name" value="MEMBRANE PROTEASE YUGP-RELATED"/>
    <property type="match status" value="1"/>
</dbReference>
<accession>A0A0R1VRH0</accession>
<dbReference type="OrthoDB" id="9784298at2"/>
<evidence type="ECO:0000313" key="3">
    <source>
        <dbReference type="Proteomes" id="UP000051315"/>
    </source>
</evidence>
<keyword evidence="3" id="KW-1185">Reference proteome</keyword>
<sequence length="232" mass="25133">MFPFFFDPTYVLVIAGLIITMIASARVNSTFRQYDQIQSSNRLTGATAAQAILDESGIEDVQIRKIAGNLTDNYDASQRVLSLSEATYDSTSVAAIGVAAHEVGHALQHHSGYVPLQIRSGIFPLVNIGSHLAFPLIIAGVLFSWNQALINIGIWAFALVLIFQLVTLPVEFNASGRALKILSQDGLLTNQEIPMVRKVLDAAAMTYVAAVLSSFLQLLRLVLLFGGGNDRD</sequence>
<dbReference type="AlphaFoldDB" id="A0A0R1VRH0"/>
<dbReference type="EMBL" id="AZFX01000089">
    <property type="protein sequence ID" value="KRM08352.1"/>
    <property type="molecule type" value="Genomic_DNA"/>
</dbReference>
<keyword evidence="1" id="KW-0472">Membrane</keyword>
<dbReference type="Proteomes" id="UP000051315">
    <property type="component" value="Unassembled WGS sequence"/>
</dbReference>
<feature type="transmembrane region" description="Helical" evidence="1">
    <location>
        <begin position="149"/>
        <end position="170"/>
    </location>
</feature>
<dbReference type="STRING" id="1423735.FC15_GL000647"/>
<evidence type="ECO:0000313" key="2">
    <source>
        <dbReference type="EMBL" id="KRM08352.1"/>
    </source>
</evidence>
<dbReference type="Pfam" id="PF04298">
    <property type="entry name" value="Zn_peptidase_2"/>
    <property type="match status" value="1"/>
</dbReference>
<comment type="caution">
    <text evidence="2">The sequence shown here is derived from an EMBL/GenBank/DDBJ whole genome shotgun (WGS) entry which is preliminary data.</text>
</comment>
<evidence type="ECO:0000256" key="1">
    <source>
        <dbReference type="SAM" id="Phobius"/>
    </source>
</evidence>
<feature type="transmembrane region" description="Helical" evidence="1">
    <location>
        <begin position="6"/>
        <end position="25"/>
    </location>
</feature>
<keyword evidence="1" id="KW-1133">Transmembrane helix</keyword>
<keyword evidence="2" id="KW-0378">Hydrolase</keyword>
<keyword evidence="2" id="KW-0645">Protease</keyword>
<gene>
    <name evidence="2" type="ORF">FC15_GL000647</name>
</gene>
<protein>
    <submittedName>
        <fullName evidence="2">Zn-dependent protease</fullName>
    </submittedName>
</protein>